<dbReference type="SUPFAM" id="SSF53448">
    <property type="entry name" value="Nucleotide-diphospho-sugar transferases"/>
    <property type="match status" value="1"/>
</dbReference>
<evidence type="ECO:0000313" key="3">
    <source>
        <dbReference type="Proteomes" id="UP000639775"/>
    </source>
</evidence>
<feature type="domain" description="Glycosyltransferase 2-like" evidence="1">
    <location>
        <begin position="25"/>
        <end position="151"/>
    </location>
</feature>
<dbReference type="PANTHER" id="PTHR22916:SF3">
    <property type="entry name" value="UDP-GLCNAC:BETAGAL BETA-1,3-N-ACETYLGLUCOSAMINYLTRANSFERASE-LIKE PROTEIN 1"/>
    <property type="match status" value="1"/>
</dbReference>
<dbReference type="Pfam" id="PF00535">
    <property type="entry name" value="Glycos_transf_2"/>
    <property type="match status" value="1"/>
</dbReference>
<sequence length="325" mass="37163">MDKEIASGSVMKSDQLLPKCTITCTTYNHSRFAEAALQSVFDQDYQNIEIVIVDDGSTDGNVEVIKNVLKRSPYPHTLITQKNTANIAKNVNRGVASASGDYISFLSLDDVLLPHAISSKMELVRQNSNLVFVANTCNHEIDVDGNFLKKSFQSPLYDKNISSASDLLEIEYENLGTVYLQATLVSADLVRAVGGMDEDISGDDLILRTKLFKHMLTRPEMEVAFLHQPGMAYRKHDTNLHQNTWNQIKTVVDWKNRYFPDRPLPTTCESWIELFVDRSIKRNDMPSIDKARKYDPIFERYISSYLKTWRCRRRRAKNALKRMLA</sequence>
<dbReference type="GO" id="GO:0016758">
    <property type="term" value="F:hexosyltransferase activity"/>
    <property type="evidence" value="ECO:0007669"/>
    <property type="project" value="UniProtKB-ARBA"/>
</dbReference>
<gene>
    <name evidence="2" type="ORF">HAT86_05510</name>
</gene>
<reference evidence="2" key="1">
    <citation type="submission" date="2020-03" db="EMBL/GenBank/DDBJ databases">
        <title>Roseovarius gahaiensis sp. nov., isolated from Gahai Saline Lake, China.</title>
        <authorList>
            <person name="Sun X."/>
        </authorList>
    </citation>
    <scope>NUCLEOTIDE SEQUENCE</scope>
    <source>
        <strain evidence="2">GH877</strain>
    </source>
</reference>
<evidence type="ECO:0000313" key="2">
    <source>
        <dbReference type="EMBL" id="NHQ73924.1"/>
    </source>
</evidence>
<evidence type="ECO:0000259" key="1">
    <source>
        <dbReference type="Pfam" id="PF00535"/>
    </source>
</evidence>
<dbReference type="InterPro" id="IPR001173">
    <property type="entry name" value="Glyco_trans_2-like"/>
</dbReference>
<protein>
    <submittedName>
        <fullName evidence="2">Glycosyltransferase</fullName>
    </submittedName>
</protein>
<accession>A0A967EK95</accession>
<name>A0A967EK95_9RHOB</name>
<proteinExistence type="predicted"/>
<dbReference type="Gene3D" id="3.90.550.10">
    <property type="entry name" value="Spore Coat Polysaccharide Biosynthesis Protein SpsA, Chain A"/>
    <property type="match status" value="1"/>
</dbReference>
<dbReference type="InterPro" id="IPR029044">
    <property type="entry name" value="Nucleotide-diphossugar_trans"/>
</dbReference>
<dbReference type="RefSeq" id="WP_167194239.1">
    <property type="nucleotide sequence ID" value="NZ_JAAORB010000006.1"/>
</dbReference>
<dbReference type="EMBL" id="JAAORB010000006">
    <property type="protein sequence ID" value="NHQ73924.1"/>
    <property type="molecule type" value="Genomic_DNA"/>
</dbReference>
<keyword evidence="3" id="KW-1185">Reference proteome</keyword>
<dbReference type="AlphaFoldDB" id="A0A967EK95"/>
<dbReference type="Proteomes" id="UP000639775">
    <property type="component" value="Unassembled WGS sequence"/>
</dbReference>
<comment type="caution">
    <text evidence="2">The sequence shown here is derived from an EMBL/GenBank/DDBJ whole genome shotgun (WGS) entry which is preliminary data.</text>
</comment>
<organism evidence="2 3">
    <name type="scientific">Roseovarius gahaiensis</name>
    <dbReference type="NCBI Taxonomy" id="2716691"/>
    <lineage>
        <taxon>Bacteria</taxon>
        <taxon>Pseudomonadati</taxon>
        <taxon>Pseudomonadota</taxon>
        <taxon>Alphaproteobacteria</taxon>
        <taxon>Rhodobacterales</taxon>
        <taxon>Roseobacteraceae</taxon>
        <taxon>Roseovarius</taxon>
    </lineage>
</organism>
<dbReference type="PANTHER" id="PTHR22916">
    <property type="entry name" value="GLYCOSYLTRANSFERASE"/>
    <property type="match status" value="1"/>
</dbReference>